<dbReference type="Proteomes" id="UP001195483">
    <property type="component" value="Unassembled WGS sequence"/>
</dbReference>
<sequence length="143" mass="16727">MKGRFIRENTRLLYNIMNQLENENIYGLLLLIDFEKAFDSIEWTFVQETLQSFNFGDSICKWFRLFCNESKSCVINNGHMSSFFRLERGCRQEDPLAPYLFIIGVEILAITLKQNVDLRGLIFDVNEYKLGQYADAFILLDGS</sequence>
<feature type="domain" description="Reverse transcriptase" evidence="1">
    <location>
        <begin position="18"/>
        <end position="139"/>
    </location>
</feature>
<accession>A0AAE0W7A7</accession>
<dbReference type="InterPro" id="IPR000477">
    <property type="entry name" value="RT_dom"/>
</dbReference>
<dbReference type="EMBL" id="JAEAOA010000116">
    <property type="protein sequence ID" value="KAK3604126.1"/>
    <property type="molecule type" value="Genomic_DNA"/>
</dbReference>
<protein>
    <recommendedName>
        <fullName evidence="1">Reverse transcriptase domain-containing protein</fullName>
    </recommendedName>
</protein>
<dbReference type="Pfam" id="PF00078">
    <property type="entry name" value="RVT_1"/>
    <property type="match status" value="1"/>
</dbReference>
<reference evidence="2" key="1">
    <citation type="journal article" date="2021" name="Genome Biol. Evol.">
        <title>A High-Quality Reference Genome for a Parasitic Bivalve with Doubly Uniparental Inheritance (Bivalvia: Unionida).</title>
        <authorList>
            <person name="Smith C.H."/>
        </authorList>
    </citation>
    <scope>NUCLEOTIDE SEQUENCE</scope>
    <source>
        <strain evidence="2">CHS0354</strain>
    </source>
</reference>
<name>A0AAE0W7A7_9BIVA</name>
<organism evidence="2 3">
    <name type="scientific">Potamilus streckersoni</name>
    <dbReference type="NCBI Taxonomy" id="2493646"/>
    <lineage>
        <taxon>Eukaryota</taxon>
        <taxon>Metazoa</taxon>
        <taxon>Spiralia</taxon>
        <taxon>Lophotrochozoa</taxon>
        <taxon>Mollusca</taxon>
        <taxon>Bivalvia</taxon>
        <taxon>Autobranchia</taxon>
        <taxon>Heteroconchia</taxon>
        <taxon>Palaeoheterodonta</taxon>
        <taxon>Unionida</taxon>
        <taxon>Unionoidea</taxon>
        <taxon>Unionidae</taxon>
        <taxon>Ambleminae</taxon>
        <taxon>Lampsilini</taxon>
        <taxon>Potamilus</taxon>
    </lineage>
</organism>
<dbReference type="AlphaFoldDB" id="A0AAE0W7A7"/>
<evidence type="ECO:0000259" key="1">
    <source>
        <dbReference type="Pfam" id="PF00078"/>
    </source>
</evidence>
<keyword evidence="3" id="KW-1185">Reference proteome</keyword>
<proteinExistence type="predicted"/>
<reference evidence="2" key="2">
    <citation type="journal article" date="2021" name="Genome Biol. Evol.">
        <title>Developing a high-quality reference genome for a parasitic bivalve with doubly uniparental inheritance (Bivalvia: Unionida).</title>
        <authorList>
            <person name="Smith C.H."/>
        </authorList>
    </citation>
    <scope>NUCLEOTIDE SEQUENCE</scope>
    <source>
        <strain evidence="2">CHS0354</strain>
        <tissue evidence="2">Mantle</tissue>
    </source>
</reference>
<reference evidence="2" key="3">
    <citation type="submission" date="2023-05" db="EMBL/GenBank/DDBJ databases">
        <authorList>
            <person name="Smith C.H."/>
        </authorList>
    </citation>
    <scope>NUCLEOTIDE SEQUENCE</scope>
    <source>
        <strain evidence="2">CHS0354</strain>
        <tissue evidence="2">Mantle</tissue>
    </source>
</reference>
<comment type="caution">
    <text evidence="2">The sequence shown here is derived from an EMBL/GenBank/DDBJ whole genome shotgun (WGS) entry which is preliminary data.</text>
</comment>
<dbReference type="PANTHER" id="PTHR31635:SF196">
    <property type="entry name" value="REVERSE TRANSCRIPTASE DOMAIN-CONTAINING PROTEIN-RELATED"/>
    <property type="match status" value="1"/>
</dbReference>
<evidence type="ECO:0000313" key="2">
    <source>
        <dbReference type="EMBL" id="KAK3604126.1"/>
    </source>
</evidence>
<evidence type="ECO:0000313" key="3">
    <source>
        <dbReference type="Proteomes" id="UP001195483"/>
    </source>
</evidence>
<gene>
    <name evidence="2" type="ORF">CHS0354_001122</name>
</gene>
<dbReference type="PANTHER" id="PTHR31635">
    <property type="entry name" value="REVERSE TRANSCRIPTASE DOMAIN-CONTAINING PROTEIN-RELATED"/>
    <property type="match status" value="1"/>
</dbReference>